<evidence type="ECO:0000256" key="1">
    <source>
        <dbReference type="SAM" id="MobiDB-lite"/>
    </source>
</evidence>
<sequence>MLIVLVLTAAAAVAAQPSTSTWGGFTPRPTIAFQCQQLPQISGAGSQTYRLECWSNDIPVGRTAEGRFDWKSGMTPATRITAVQLTLVGQPVNIAEGVDYLSLSGSFTAGRTTLPACAAQTRFALSFDQTVTTPLTFTKPRKGRSSSSGSIDSQHKQSCSGLKLNALAPADGSSTRSDPSDATVSTWRPGVHVPTTPDGLRVRLTCQKGSAGGVCSAYVRLQVQFNNSSLPQTIDAFEDLSREMEAKEGFKCADRSWMDATGLLGLKNATINTEVCYPPATLKRTGSNGRRLAAAVPAGTPAKQTPDMAPVLAYDTPIIAKATRLARYASAIHGCLPTTPSSDQTYTAADGSTQKRQWDGPTGMASWGGPGINEQQYNLTPHACCCTAAAAAAAAAAVVASALFRKRQWDGPTGMSHWGGPGINGQPGPECRSCFKDGIDFVNNPPQGFQTPEFSYSTPTSFLDAAIVFTDTAVSGVAGQKAVVVLFRATASAVQASQWLSNVGLCAGSSGKQASPSDDPASGSVCDGWNTPVVDLIALGLLKDVLLRLDALPPADRTVYVTGHSRGGALAAVFAAKLLALQAAGTLPKNSGAAVDQIKLYTFGSPRVGDTFFAAYLENNMRERYRIVTRYDAVPTAPSESSSYSHFRPSIWYRDSSGNPTASPLKGCVLFDQNQLTTLQKSCFISCNSVLTCAYGAGVSIPGSSTASPQCTDLTENQILTLSGTTAAGSTTLIDHASYLGLDMNNNGCRADVAFINAITITPGYIFDSCDAV</sequence>
<keyword evidence="2" id="KW-0732">Signal</keyword>
<feature type="chain" id="PRO_5016971373" description="Fungal lipase-type domain-containing protein" evidence="2">
    <location>
        <begin position="16"/>
        <end position="773"/>
    </location>
</feature>
<dbReference type="AlphaFoldDB" id="A0A383VE29"/>
<name>A0A383VE29_TETOB</name>
<dbReference type="InterPro" id="IPR051218">
    <property type="entry name" value="Sec_MonoDiacylglyc_Lipase"/>
</dbReference>
<dbReference type="Proteomes" id="UP000256970">
    <property type="component" value="Unassembled WGS sequence"/>
</dbReference>
<evidence type="ECO:0000256" key="2">
    <source>
        <dbReference type="SAM" id="SignalP"/>
    </source>
</evidence>
<dbReference type="Pfam" id="PF01764">
    <property type="entry name" value="Lipase_3"/>
    <property type="match status" value="1"/>
</dbReference>
<dbReference type="PANTHER" id="PTHR45856">
    <property type="entry name" value="ALPHA/BETA-HYDROLASES SUPERFAMILY PROTEIN"/>
    <property type="match status" value="1"/>
</dbReference>
<feature type="compositionally biased region" description="Polar residues" evidence="1">
    <location>
        <begin position="342"/>
        <end position="355"/>
    </location>
</feature>
<gene>
    <name evidence="4" type="ORF">BQ4739_LOCUS4332</name>
</gene>
<protein>
    <recommendedName>
        <fullName evidence="3">Fungal lipase-type domain-containing protein</fullName>
    </recommendedName>
</protein>
<feature type="compositionally biased region" description="Polar residues" evidence="1">
    <location>
        <begin position="172"/>
        <end position="186"/>
    </location>
</feature>
<keyword evidence="5" id="KW-1185">Reference proteome</keyword>
<dbReference type="CDD" id="cd00519">
    <property type="entry name" value="Lipase_3"/>
    <property type="match status" value="1"/>
</dbReference>
<dbReference type="EMBL" id="FNXT01000342">
    <property type="protein sequence ID" value="SZX63787.1"/>
    <property type="molecule type" value="Genomic_DNA"/>
</dbReference>
<feature type="region of interest" description="Disordered" evidence="1">
    <location>
        <begin position="136"/>
        <end position="156"/>
    </location>
</feature>
<feature type="domain" description="Fungal lipase-type" evidence="3">
    <location>
        <begin position="484"/>
        <end position="640"/>
    </location>
</feature>
<organism evidence="4 5">
    <name type="scientific">Tetradesmus obliquus</name>
    <name type="common">Green alga</name>
    <name type="synonym">Acutodesmus obliquus</name>
    <dbReference type="NCBI Taxonomy" id="3088"/>
    <lineage>
        <taxon>Eukaryota</taxon>
        <taxon>Viridiplantae</taxon>
        <taxon>Chlorophyta</taxon>
        <taxon>core chlorophytes</taxon>
        <taxon>Chlorophyceae</taxon>
        <taxon>CS clade</taxon>
        <taxon>Sphaeropleales</taxon>
        <taxon>Scenedesmaceae</taxon>
        <taxon>Tetradesmus</taxon>
    </lineage>
</organism>
<feature type="compositionally biased region" description="Low complexity" evidence="1">
    <location>
        <begin position="145"/>
        <end position="156"/>
    </location>
</feature>
<feature type="signal peptide" evidence="2">
    <location>
        <begin position="1"/>
        <end position="15"/>
    </location>
</feature>
<dbReference type="SUPFAM" id="SSF53474">
    <property type="entry name" value="alpha/beta-Hydrolases"/>
    <property type="match status" value="1"/>
</dbReference>
<dbReference type="Gene3D" id="3.40.50.1820">
    <property type="entry name" value="alpha/beta hydrolase"/>
    <property type="match status" value="1"/>
</dbReference>
<dbReference type="InterPro" id="IPR002921">
    <property type="entry name" value="Fungal_lipase-type"/>
</dbReference>
<dbReference type="GO" id="GO:0006629">
    <property type="term" value="P:lipid metabolic process"/>
    <property type="evidence" value="ECO:0007669"/>
    <property type="project" value="InterPro"/>
</dbReference>
<feature type="region of interest" description="Disordered" evidence="1">
    <location>
        <begin position="342"/>
        <end position="365"/>
    </location>
</feature>
<feature type="region of interest" description="Disordered" evidence="1">
    <location>
        <begin position="168"/>
        <end position="192"/>
    </location>
</feature>
<evidence type="ECO:0000313" key="5">
    <source>
        <dbReference type="Proteomes" id="UP000256970"/>
    </source>
</evidence>
<dbReference type="InterPro" id="IPR029058">
    <property type="entry name" value="AB_hydrolase_fold"/>
</dbReference>
<proteinExistence type="predicted"/>
<evidence type="ECO:0000313" key="4">
    <source>
        <dbReference type="EMBL" id="SZX63787.1"/>
    </source>
</evidence>
<reference evidence="4 5" key="1">
    <citation type="submission" date="2016-10" db="EMBL/GenBank/DDBJ databases">
        <authorList>
            <person name="Cai Z."/>
        </authorList>
    </citation>
    <scope>NUCLEOTIDE SEQUENCE [LARGE SCALE GENOMIC DNA]</scope>
</reference>
<accession>A0A383VE29</accession>
<evidence type="ECO:0000259" key="3">
    <source>
        <dbReference type="Pfam" id="PF01764"/>
    </source>
</evidence>
<dbReference type="PANTHER" id="PTHR45856:SF11">
    <property type="entry name" value="FUNGAL LIPASE-LIKE DOMAIN-CONTAINING PROTEIN"/>
    <property type="match status" value="1"/>
</dbReference>